<dbReference type="Proteomes" id="UP000660339">
    <property type="component" value="Unassembled WGS sequence"/>
</dbReference>
<sequence>MPFLPPCRTGDPMSFTYAEVGATRDAVLPSGYHHLRYRTRVGDAPIMAAAAEAVLTFAPQRAIGVRVTADGPRAVEGLLVTSGLGIASLRIPAPCRVVWVEDTPHRAGFAYGTLAGHPETGEEAFLVELADDGVWFSVIAFSRPARWYTRAAGPIVVAFQHTYARLLARALRRLVATPR</sequence>
<dbReference type="InterPro" id="IPR014457">
    <property type="entry name" value="UCP010260"/>
</dbReference>
<comment type="caution">
    <text evidence="2">The sequence shown here is derived from an EMBL/GenBank/DDBJ whole genome shotgun (WGS) entry which is preliminary data.</text>
</comment>
<dbReference type="AlphaFoldDB" id="A0A8J3LDH0"/>
<gene>
    <name evidence="2" type="ORF">Cme02nite_08970</name>
</gene>
<dbReference type="Pfam" id="PF09348">
    <property type="entry name" value="DUF1990"/>
    <property type="match status" value="1"/>
</dbReference>
<evidence type="ECO:0000313" key="3">
    <source>
        <dbReference type="Proteomes" id="UP000660339"/>
    </source>
</evidence>
<organism evidence="2 3">
    <name type="scientific">Catellatospora methionotrophica</name>
    <dbReference type="NCBI Taxonomy" id="121620"/>
    <lineage>
        <taxon>Bacteria</taxon>
        <taxon>Bacillati</taxon>
        <taxon>Actinomycetota</taxon>
        <taxon>Actinomycetes</taxon>
        <taxon>Micromonosporales</taxon>
        <taxon>Micromonosporaceae</taxon>
        <taxon>Catellatospora</taxon>
    </lineage>
</organism>
<dbReference type="PANTHER" id="PTHR34202:SF1">
    <property type="entry name" value="UPF0548 PROTEIN"/>
    <property type="match status" value="1"/>
</dbReference>
<name>A0A8J3LDH0_9ACTN</name>
<dbReference type="PANTHER" id="PTHR34202">
    <property type="entry name" value="UPF0548 PROTEIN"/>
    <property type="match status" value="1"/>
</dbReference>
<accession>A0A8J3LDH0</accession>
<feature type="domain" description="DUF1990" evidence="1">
    <location>
        <begin position="16"/>
        <end position="169"/>
    </location>
</feature>
<dbReference type="PIRSF" id="PIRSF010260">
    <property type="entry name" value="UCP010260"/>
    <property type="match status" value="1"/>
</dbReference>
<evidence type="ECO:0000259" key="1">
    <source>
        <dbReference type="Pfam" id="PF09348"/>
    </source>
</evidence>
<dbReference type="EMBL" id="BONJ01000002">
    <property type="protein sequence ID" value="GIG12565.1"/>
    <property type="molecule type" value="Genomic_DNA"/>
</dbReference>
<keyword evidence="3" id="KW-1185">Reference proteome</keyword>
<reference evidence="2" key="1">
    <citation type="submission" date="2021-01" db="EMBL/GenBank/DDBJ databases">
        <title>Whole genome shotgun sequence of Catellatospora methionotrophica NBRC 14553.</title>
        <authorList>
            <person name="Komaki H."/>
            <person name="Tamura T."/>
        </authorList>
    </citation>
    <scope>NUCLEOTIDE SEQUENCE</scope>
    <source>
        <strain evidence="2">NBRC 14553</strain>
    </source>
</reference>
<dbReference type="InterPro" id="IPR018960">
    <property type="entry name" value="DUF1990"/>
</dbReference>
<proteinExistence type="predicted"/>
<evidence type="ECO:0000313" key="2">
    <source>
        <dbReference type="EMBL" id="GIG12565.1"/>
    </source>
</evidence>
<protein>
    <submittedName>
        <fullName evidence="2">DUF1990 domain-containing protein</fullName>
    </submittedName>
</protein>